<dbReference type="InterPro" id="IPR029039">
    <property type="entry name" value="Flavoprotein-like_sf"/>
</dbReference>
<dbReference type="RefSeq" id="WP_093254516.1">
    <property type="nucleotide sequence ID" value="NZ_FNQM01000009.1"/>
</dbReference>
<organism evidence="4 5">
    <name type="scientific">Rubrimonas cliftonensis</name>
    <dbReference type="NCBI Taxonomy" id="89524"/>
    <lineage>
        <taxon>Bacteria</taxon>
        <taxon>Pseudomonadati</taxon>
        <taxon>Pseudomonadota</taxon>
        <taxon>Alphaproteobacteria</taxon>
        <taxon>Rhodobacterales</taxon>
        <taxon>Paracoccaceae</taxon>
        <taxon>Rubrimonas</taxon>
    </lineage>
</organism>
<evidence type="ECO:0000313" key="5">
    <source>
        <dbReference type="Proteomes" id="UP000198703"/>
    </source>
</evidence>
<dbReference type="InterPro" id="IPR003680">
    <property type="entry name" value="Flavodoxin_fold"/>
</dbReference>
<dbReference type="GO" id="GO:0005829">
    <property type="term" value="C:cytosol"/>
    <property type="evidence" value="ECO:0007669"/>
    <property type="project" value="TreeGrafter"/>
</dbReference>
<evidence type="ECO:0000256" key="1">
    <source>
        <dbReference type="ARBA" id="ARBA00006252"/>
    </source>
</evidence>
<dbReference type="STRING" id="89524.SAMN05444370_109136"/>
<evidence type="ECO:0000313" key="4">
    <source>
        <dbReference type="EMBL" id="SEA69898.1"/>
    </source>
</evidence>
<dbReference type="SUPFAM" id="SSF52218">
    <property type="entry name" value="Flavoproteins"/>
    <property type="match status" value="1"/>
</dbReference>
<dbReference type="PANTHER" id="PTHR10204:SF34">
    <property type="entry name" value="NAD(P)H DEHYDROGENASE [QUINONE] 1 ISOFORM 1"/>
    <property type="match status" value="1"/>
</dbReference>
<dbReference type="Pfam" id="PF02525">
    <property type="entry name" value="Flavodoxin_2"/>
    <property type="match status" value="1"/>
</dbReference>
<name>A0A1H4DBH3_9RHOB</name>
<feature type="domain" description="Flavodoxin-like fold" evidence="3">
    <location>
        <begin position="1"/>
        <end position="191"/>
    </location>
</feature>
<proteinExistence type="inferred from homology"/>
<protein>
    <submittedName>
        <fullName evidence="4">Putative NADPH-quinone reductase (Modulator of drug activity B)</fullName>
    </submittedName>
</protein>
<reference evidence="4 5" key="1">
    <citation type="submission" date="2016-10" db="EMBL/GenBank/DDBJ databases">
        <authorList>
            <person name="de Groot N.N."/>
        </authorList>
    </citation>
    <scope>NUCLEOTIDE SEQUENCE [LARGE SCALE GENOMIC DNA]</scope>
    <source>
        <strain evidence="4 5">DSM 15345</strain>
    </source>
</reference>
<evidence type="ECO:0000256" key="2">
    <source>
        <dbReference type="ARBA" id="ARBA00023002"/>
    </source>
</evidence>
<accession>A0A1H4DBH3</accession>
<gene>
    <name evidence="4" type="ORF">SAMN05444370_109136</name>
</gene>
<dbReference type="GO" id="GO:0003955">
    <property type="term" value="F:NAD(P)H dehydrogenase (quinone) activity"/>
    <property type="evidence" value="ECO:0007669"/>
    <property type="project" value="TreeGrafter"/>
</dbReference>
<dbReference type="Proteomes" id="UP000198703">
    <property type="component" value="Unassembled WGS sequence"/>
</dbReference>
<dbReference type="PANTHER" id="PTHR10204">
    <property type="entry name" value="NAD P H OXIDOREDUCTASE-RELATED"/>
    <property type="match status" value="1"/>
</dbReference>
<evidence type="ECO:0000259" key="3">
    <source>
        <dbReference type="Pfam" id="PF02525"/>
    </source>
</evidence>
<sequence>MRVLIVHAHPSPDSYNAGLLRTAREAIAASGHEVETIDLYAEGFDPVLTRERWEAIEDGARNTAGVERHAALLARAEALVFVYPTWWYSMPAMLHGWLERVWVPGVAFALPRPGETIVPKLTHIRRLVVVTTCGASWWLTRLVGAPGKAILTRGCRLLMARGCRTTYLAHYLMDSSTPESRERFRAKVAKALASL</sequence>
<keyword evidence="5" id="KW-1185">Reference proteome</keyword>
<dbReference type="AlphaFoldDB" id="A0A1H4DBH3"/>
<comment type="similarity">
    <text evidence="1">Belongs to the NAD(P)H dehydrogenase (quinone) family.</text>
</comment>
<dbReference type="InterPro" id="IPR051545">
    <property type="entry name" value="NAD(P)H_dehydrogenase_qn"/>
</dbReference>
<keyword evidence="2" id="KW-0560">Oxidoreductase</keyword>
<dbReference type="OrthoDB" id="9798454at2"/>
<dbReference type="EMBL" id="FNQM01000009">
    <property type="protein sequence ID" value="SEA69898.1"/>
    <property type="molecule type" value="Genomic_DNA"/>
</dbReference>
<dbReference type="Gene3D" id="3.40.50.360">
    <property type="match status" value="1"/>
</dbReference>